<dbReference type="EMBL" id="CP053085">
    <property type="protein sequence ID" value="QJR35800.1"/>
    <property type="molecule type" value="Genomic_DNA"/>
</dbReference>
<keyword evidence="1" id="KW-0732">Signal</keyword>
<keyword evidence="4" id="KW-1185">Reference proteome</keyword>
<protein>
    <submittedName>
        <fullName evidence="3">DUF305 domain-containing protein</fullName>
    </submittedName>
</protein>
<proteinExistence type="predicted"/>
<evidence type="ECO:0000256" key="1">
    <source>
        <dbReference type="SAM" id="SignalP"/>
    </source>
</evidence>
<feature type="chain" id="PRO_5027026087" evidence="1">
    <location>
        <begin position="26"/>
        <end position="207"/>
    </location>
</feature>
<dbReference type="PANTHER" id="PTHR36933:SF1">
    <property type="entry name" value="SLL0788 PROTEIN"/>
    <property type="match status" value="1"/>
</dbReference>
<reference evidence="3 4" key="1">
    <citation type="submission" date="2020-05" db="EMBL/GenBank/DDBJ databases">
        <title>Complete genome sequence of Gemmatimonas greenlandica TET16.</title>
        <authorList>
            <person name="Zeng Y."/>
        </authorList>
    </citation>
    <scope>NUCLEOTIDE SEQUENCE [LARGE SCALE GENOMIC DNA]</scope>
    <source>
        <strain evidence="3 4">TET16</strain>
    </source>
</reference>
<dbReference type="AlphaFoldDB" id="A0A6M4IMC5"/>
<evidence type="ECO:0000313" key="4">
    <source>
        <dbReference type="Proteomes" id="UP000500938"/>
    </source>
</evidence>
<feature type="signal peptide" evidence="1">
    <location>
        <begin position="1"/>
        <end position="25"/>
    </location>
</feature>
<sequence length="207" mass="22657">MMARRPILALSVIALLTGASSRASAQGGMAGMDHSMHRMGPEIVIPKGAIYTKADVEFMQGMIAHHAQAIVMSRLAEANGANPQVLKLSRKIDQSQVPEIQIMQQWLRRHEQFAPDTASWHSMRMDGMLSDDEIKALSTSKGVEFDRLFLVGMIKHHEGAIKMVDELFKSPGAGQEVDANIFANDVVSAQTAEIGIMRSLLAKLPPK</sequence>
<dbReference type="Pfam" id="PF03713">
    <property type="entry name" value="DUF305"/>
    <property type="match status" value="1"/>
</dbReference>
<dbReference type="InterPro" id="IPR012347">
    <property type="entry name" value="Ferritin-like"/>
</dbReference>
<dbReference type="KEGG" id="ggr:HKW67_09895"/>
<organism evidence="3 4">
    <name type="scientific">Gemmatimonas groenlandica</name>
    <dbReference type="NCBI Taxonomy" id="2732249"/>
    <lineage>
        <taxon>Bacteria</taxon>
        <taxon>Pseudomonadati</taxon>
        <taxon>Gemmatimonadota</taxon>
        <taxon>Gemmatimonadia</taxon>
        <taxon>Gemmatimonadales</taxon>
        <taxon>Gemmatimonadaceae</taxon>
        <taxon>Gemmatimonas</taxon>
    </lineage>
</organism>
<name>A0A6M4IMC5_9BACT</name>
<accession>A0A6M4IMC5</accession>
<evidence type="ECO:0000259" key="2">
    <source>
        <dbReference type="Pfam" id="PF03713"/>
    </source>
</evidence>
<dbReference type="RefSeq" id="WP_171225230.1">
    <property type="nucleotide sequence ID" value="NZ_CP053085.1"/>
</dbReference>
<gene>
    <name evidence="3" type="ORF">HKW67_09895</name>
</gene>
<dbReference type="Proteomes" id="UP000500938">
    <property type="component" value="Chromosome"/>
</dbReference>
<feature type="domain" description="DUF305" evidence="2">
    <location>
        <begin position="55"/>
        <end position="201"/>
    </location>
</feature>
<evidence type="ECO:0000313" key="3">
    <source>
        <dbReference type="EMBL" id="QJR35800.1"/>
    </source>
</evidence>
<dbReference type="InterPro" id="IPR005183">
    <property type="entry name" value="DUF305_CopM-like"/>
</dbReference>
<dbReference type="PANTHER" id="PTHR36933">
    <property type="entry name" value="SLL0788 PROTEIN"/>
    <property type="match status" value="1"/>
</dbReference>
<dbReference type="Gene3D" id="1.20.1260.10">
    <property type="match status" value="1"/>
</dbReference>